<comment type="caution">
    <text evidence="6">The sequence shown here is derived from an EMBL/GenBank/DDBJ whole genome shotgun (WGS) entry which is preliminary data.</text>
</comment>
<dbReference type="InterPro" id="IPR050315">
    <property type="entry name" value="FAD-oxidoreductase_2"/>
</dbReference>
<keyword evidence="3" id="KW-0274">FAD</keyword>
<comment type="cofactor">
    <cofactor evidence="1">
        <name>FAD</name>
        <dbReference type="ChEBI" id="CHEBI:57692"/>
    </cofactor>
</comment>
<dbReference type="PANTHER" id="PTHR43400:SF10">
    <property type="entry name" value="3-OXOSTEROID 1-DEHYDROGENASE"/>
    <property type="match status" value="1"/>
</dbReference>
<dbReference type="Proteomes" id="UP000574067">
    <property type="component" value="Unassembled WGS sequence"/>
</dbReference>
<dbReference type="PRINTS" id="PR00411">
    <property type="entry name" value="PNDRDTASEI"/>
</dbReference>
<protein>
    <submittedName>
        <fullName evidence="6">FAD-dependent oxidoreductase</fullName>
    </submittedName>
</protein>
<dbReference type="NCBIfam" id="NF004789">
    <property type="entry name" value="PRK06134.1"/>
    <property type="match status" value="1"/>
</dbReference>
<keyword evidence="7" id="KW-1185">Reference proteome</keyword>
<sequence length="597" mass="62034">MGRSGAGVPAALVPHGSVGAEAVPTHCDLLVIGSGAGGLSTAVTAASLGLQVLVVEKEAVLGGTTAWSGGWMWIPRNPLAVQAGIREPLQAPREYLRHELGAQYDAARIDAFLVQGPRMVEFFRSSTALDFIDGNAVPDFHGHSPGAATGGRSVCAAPFDARALGPALAYLRRPLDLISFWGMGIAASELRHFFNAMRSAGAFGYVARRVAAHVKDLLLHRRGMRLVAGNALVGGLLKSALDRGVQLRVSSPVRRLLTEGGRVTGAVVKTAQGDVTVHARRGVVLACGGFPHDPARRQALLGDPAAAAAHWSAAPSSNTGDGLRLGEGAGGVVDDTLASPIAWAPVSLVPRGDGSTGHFPHLVERAKPGVIAVRANGERFTNEADSYHDVMSALVRATPAGDAVQAWLICDHRFIRRYGLGRVRPAPVPMRPWLQRGYLKRGASLQALAQACGIDAAALQATVERFNADARQGRDGAFHRGDTPYNRVQGEAAQQPNPCVAPIEHGPFYAVRIVPGSLGTFAGLRTDAAARVLDARGAPIPGLWAAGNDMSSVLGGHYPSGGITLGPAMTFGFIAAHDAAQARLSAAALAPAAVAAT</sequence>
<name>A0A848FEZ4_9BURK</name>
<evidence type="ECO:0000313" key="6">
    <source>
        <dbReference type="EMBL" id="NML17988.1"/>
    </source>
</evidence>
<evidence type="ECO:0000259" key="5">
    <source>
        <dbReference type="Pfam" id="PF00890"/>
    </source>
</evidence>
<evidence type="ECO:0000256" key="3">
    <source>
        <dbReference type="ARBA" id="ARBA00022827"/>
    </source>
</evidence>
<evidence type="ECO:0000256" key="2">
    <source>
        <dbReference type="ARBA" id="ARBA00022630"/>
    </source>
</evidence>
<dbReference type="EMBL" id="JABBFW010000025">
    <property type="protein sequence ID" value="NML17988.1"/>
    <property type="molecule type" value="Genomic_DNA"/>
</dbReference>
<dbReference type="Pfam" id="PF00890">
    <property type="entry name" value="FAD_binding_2"/>
    <property type="match status" value="1"/>
</dbReference>
<evidence type="ECO:0000313" key="7">
    <source>
        <dbReference type="Proteomes" id="UP000574067"/>
    </source>
</evidence>
<feature type="domain" description="FAD-dependent oxidoreductase 2 FAD-binding" evidence="5">
    <location>
        <begin position="28"/>
        <end position="565"/>
    </location>
</feature>
<keyword evidence="2" id="KW-0285">Flavoprotein</keyword>
<dbReference type="GO" id="GO:0016491">
    <property type="term" value="F:oxidoreductase activity"/>
    <property type="evidence" value="ECO:0007669"/>
    <property type="project" value="UniProtKB-KW"/>
</dbReference>
<proteinExistence type="predicted"/>
<dbReference type="AlphaFoldDB" id="A0A848FEZ4"/>
<accession>A0A848FEZ4</accession>
<dbReference type="InterPro" id="IPR036188">
    <property type="entry name" value="FAD/NAD-bd_sf"/>
</dbReference>
<dbReference type="GO" id="GO:0008202">
    <property type="term" value="P:steroid metabolic process"/>
    <property type="evidence" value="ECO:0007669"/>
    <property type="project" value="UniProtKB-ARBA"/>
</dbReference>
<gene>
    <name evidence="6" type="ORF">HHL10_23745</name>
</gene>
<dbReference type="InterPro" id="IPR027477">
    <property type="entry name" value="Succ_DH/fumarate_Rdtase_cat_sf"/>
</dbReference>
<dbReference type="InterPro" id="IPR003953">
    <property type="entry name" value="FAD-dep_OxRdtase_2_FAD-bd"/>
</dbReference>
<dbReference type="PANTHER" id="PTHR43400">
    <property type="entry name" value="FUMARATE REDUCTASE"/>
    <property type="match status" value="1"/>
</dbReference>
<dbReference type="Gene3D" id="3.50.50.60">
    <property type="entry name" value="FAD/NAD(P)-binding domain"/>
    <property type="match status" value="2"/>
</dbReference>
<reference evidence="6 7" key="1">
    <citation type="submission" date="2020-04" db="EMBL/GenBank/DDBJ databases">
        <title>Azohydromonas sp. isolated from soil.</title>
        <authorList>
            <person name="Dahal R.H."/>
        </authorList>
    </citation>
    <scope>NUCLEOTIDE SEQUENCE [LARGE SCALE GENOMIC DNA]</scope>
    <source>
        <strain evidence="6 7">G-1-1-14</strain>
    </source>
</reference>
<evidence type="ECO:0000256" key="1">
    <source>
        <dbReference type="ARBA" id="ARBA00001974"/>
    </source>
</evidence>
<dbReference type="SUPFAM" id="SSF51905">
    <property type="entry name" value="FAD/NAD(P)-binding domain"/>
    <property type="match status" value="1"/>
</dbReference>
<keyword evidence="4" id="KW-0560">Oxidoreductase</keyword>
<dbReference type="SUPFAM" id="SSF56425">
    <property type="entry name" value="Succinate dehydrogenase/fumarate reductase flavoprotein, catalytic domain"/>
    <property type="match status" value="1"/>
</dbReference>
<evidence type="ECO:0000256" key="4">
    <source>
        <dbReference type="ARBA" id="ARBA00023002"/>
    </source>
</evidence>
<organism evidence="6 7">
    <name type="scientific">Azohydromonas caseinilytica</name>
    <dbReference type="NCBI Taxonomy" id="2728836"/>
    <lineage>
        <taxon>Bacteria</taxon>
        <taxon>Pseudomonadati</taxon>
        <taxon>Pseudomonadota</taxon>
        <taxon>Betaproteobacteria</taxon>
        <taxon>Burkholderiales</taxon>
        <taxon>Sphaerotilaceae</taxon>
        <taxon>Azohydromonas</taxon>
    </lineage>
</organism>